<sequence>MNNDPSRPGPVYDRMMRLLAQNDLPALCDWLGVPLEGAPEFLSGTFPRETLATDLLVRVGPERMLHTEYILRPTADVAGRITVYRGHIMQRHPGARLTQVALVLGEGTLRPGDDPKNGFYLGLRTLYLREADPAALLAHPGLAPLAVLARGDRRQRGERLAEAFELIAREPEHRRNVLTEATMTLAMITLDRPTIDRIRKEIDMTVADMADFYAESDFAVLIRDRGRAQGRQEGRREGSERVLLALLRSRFGPRPELPGIADLLARTDDDDAAIMAIQAAATPEEIEIPAVRSESAGQ</sequence>
<name>A0ABS5TIC2_9ACTN</name>
<dbReference type="PANTHER" id="PTHR34613:SF1">
    <property type="entry name" value="SLL6017 PROTEIN"/>
    <property type="match status" value="1"/>
</dbReference>
<accession>A0ABS5TIC2</accession>
<evidence type="ECO:0000313" key="1">
    <source>
        <dbReference type="EMBL" id="MBT0770832.1"/>
    </source>
</evidence>
<dbReference type="Proteomes" id="UP001197247">
    <property type="component" value="Unassembled WGS sequence"/>
</dbReference>
<dbReference type="PANTHER" id="PTHR34613">
    <property type="entry name" value="SLL0800 PROTEIN"/>
    <property type="match status" value="1"/>
</dbReference>
<reference evidence="1 2" key="1">
    <citation type="submission" date="2021-05" db="EMBL/GenBank/DDBJ databases">
        <title>Kineosporia and Streptomyces sp. nov. two new marine actinobacteria isolated from Coral.</title>
        <authorList>
            <person name="Buangrab K."/>
            <person name="Sutthacheep M."/>
            <person name="Yeemin T."/>
            <person name="Harunari E."/>
            <person name="Igarashi Y."/>
            <person name="Kanchanasin P."/>
            <person name="Tanasupawat S."/>
            <person name="Phongsopitanun W."/>
        </authorList>
    </citation>
    <scope>NUCLEOTIDE SEQUENCE [LARGE SCALE GENOMIC DNA]</scope>
    <source>
        <strain evidence="1 2">J2-2</strain>
    </source>
</reference>
<evidence type="ECO:0000313" key="2">
    <source>
        <dbReference type="Proteomes" id="UP001197247"/>
    </source>
</evidence>
<dbReference type="RefSeq" id="WP_214157126.1">
    <property type="nucleotide sequence ID" value="NZ_JAHBAY010000007.1"/>
</dbReference>
<protein>
    <recommendedName>
        <fullName evidence="3">Transposase/invertase (TIGR01784 family)</fullName>
    </recommendedName>
</protein>
<comment type="caution">
    <text evidence="1">The sequence shown here is derived from an EMBL/GenBank/DDBJ whole genome shotgun (WGS) entry which is preliminary data.</text>
</comment>
<dbReference type="EMBL" id="JAHBAY010000007">
    <property type="protein sequence ID" value="MBT0770832.1"/>
    <property type="molecule type" value="Genomic_DNA"/>
</dbReference>
<organism evidence="1 2">
    <name type="scientific">Kineosporia corallincola</name>
    <dbReference type="NCBI Taxonomy" id="2835133"/>
    <lineage>
        <taxon>Bacteria</taxon>
        <taxon>Bacillati</taxon>
        <taxon>Actinomycetota</taxon>
        <taxon>Actinomycetes</taxon>
        <taxon>Kineosporiales</taxon>
        <taxon>Kineosporiaceae</taxon>
        <taxon>Kineosporia</taxon>
    </lineage>
</organism>
<proteinExistence type="predicted"/>
<evidence type="ECO:0008006" key="3">
    <source>
        <dbReference type="Google" id="ProtNLM"/>
    </source>
</evidence>
<gene>
    <name evidence="1" type="ORF">KIH74_17955</name>
</gene>
<keyword evidence="2" id="KW-1185">Reference proteome</keyword>